<evidence type="ECO:0000313" key="2">
    <source>
        <dbReference type="Proteomes" id="UP000324222"/>
    </source>
</evidence>
<dbReference type="EMBL" id="VSRR010022440">
    <property type="protein sequence ID" value="MPC64691.1"/>
    <property type="molecule type" value="Genomic_DNA"/>
</dbReference>
<proteinExistence type="predicted"/>
<reference evidence="1 2" key="1">
    <citation type="submission" date="2019-05" db="EMBL/GenBank/DDBJ databases">
        <title>Another draft genome of Portunus trituberculatus and its Hox gene families provides insights of decapod evolution.</title>
        <authorList>
            <person name="Jeong J.-H."/>
            <person name="Song I."/>
            <person name="Kim S."/>
            <person name="Choi T."/>
            <person name="Kim D."/>
            <person name="Ryu S."/>
            <person name="Kim W."/>
        </authorList>
    </citation>
    <scope>NUCLEOTIDE SEQUENCE [LARGE SCALE GENOMIC DNA]</scope>
    <source>
        <tissue evidence="1">Muscle</tissue>
    </source>
</reference>
<accession>A0A5B7GWJ1</accession>
<evidence type="ECO:0000313" key="1">
    <source>
        <dbReference type="EMBL" id="MPC64691.1"/>
    </source>
</evidence>
<gene>
    <name evidence="1" type="ORF">E2C01_058811</name>
</gene>
<comment type="caution">
    <text evidence="1">The sequence shown here is derived from an EMBL/GenBank/DDBJ whole genome shotgun (WGS) entry which is preliminary data.</text>
</comment>
<keyword evidence="2" id="KW-1185">Reference proteome</keyword>
<organism evidence="1 2">
    <name type="scientific">Portunus trituberculatus</name>
    <name type="common">Swimming crab</name>
    <name type="synonym">Neptunus trituberculatus</name>
    <dbReference type="NCBI Taxonomy" id="210409"/>
    <lineage>
        <taxon>Eukaryota</taxon>
        <taxon>Metazoa</taxon>
        <taxon>Ecdysozoa</taxon>
        <taxon>Arthropoda</taxon>
        <taxon>Crustacea</taxon>
        <taxon>Multicrustacea</taxon>
        <taxon>Malacostraca</taxon>
        <taxon>Eumalacostraca</taxon>
        <taxon>Eucarida</taxon>
        <taxon>Decapoda</taxon>
        <taxon>Pleocyemata</taxon>
        <taxon>Brachyura</taxon>
        <taxon>Eubrachyura</taxon>
        <taxon>Portunoidea</taxon>
        <taxon>Portunidae</taxon>
        <taxon>Portuninae</taxon>
        <taxon>Portunus</taxon>
    </lineage>
</organism>
<name>A0A5B7GWJ1_PORTR</name>
<dbReference type="Proteomes" id="UP000324222">
    <property type="component" value="Unassembled WGS sequence"/>
</dbReference>
<dbReference type="AlphaFoldDB" id="A0A5B7GWJ1"/>
<sequence length="77" mass="8689">MKRYLPIVVVNHDVIGDGYTNEVMRTAEPNQARTNSCVGDGQHHHYETCLRLLDGTRLLPRAPRCDSRHPNHPSSSP</sequence>
<protein>
    <submittedName>
        <fullName evidence="1">Uncharacterized protein</fullName>
    </submittedName>
</protein>